<dbReference type="Proteomes" id="UP000053201">
    <property type="component" value="Unassembled WGS sequence"/>
</dbReference>
<dbReference type="RefSeq" id="XP_016611410.1">
    <property type="nucleotide sequence ID" value="XM_016750704.1"/>
</dbReference>
<dbReference type="VEuPathDB" id="FungiDB:SPPG_02415"/>
<dbReference type="OrthoDB" id="5176484at2759"/>
<dbReference type="PANTHER" id="PTHR43546:SF3">
    <property type="entry name" value="UPF0173 METAL-DEPENDENT HYDROLASE MJ1163"/>
    <property type="match status" value="1"/>
</dbReference>
<name>A0A0L0HPN8_SPIPD</name>
<keyword evidence="1" id="KW-0732">Signal</keyword>
<dbReference type="Pfam" id="PF00753">
    <property type="entry name" value="Lactamase_B"/>
    <property type="match status" value="1"/>
</dbReference>
<dbReference type="InterPro" id="IPR001279">
    <property type="entry name" value="Metallo-B-lactamas"/>
</dbReference>
<dbReference type="SUPFAM" id="SSF56281">
    <property type="entry name" value="Metallo-hydrolase/oxidoreductase"/>
    <property type="match status" value="1"/>
</dbReference>
<feature type="signal peptide" evidence="1">
    <location>
        <begin position="1"/>
        <end position="15"/>
    </location>
</feature>
<dbReference type="PANTHER" id="PTHR43546">
    <property type="entry name" value="UPF0173 METAL-DEPENDENT HYDROLASE MJ1163-RELATED"/>
    <property type="match status" value="1"/>
</dbReference>
<dbReference type="InterPro" id="IPR036866">
    <property type="entry name" value="RibonucZ/Hydroxyglut_hydro"/>
</dbReference>
<dbReference type="EMBL" id="KQ257452">
    <property type="protein sequence ID" value="KND03371.1"/>
    <property type="molecule type" value="Genomic_DNA"/>
</dbReference>
<feature type="domain" description="Metallo-beta-lactamase" evidence="2">
    <location>
        <begin position="48"/>
        <end position="184"/>
    </location>
</feature>
<proteinExistence type="predicted"/>
<dbReference type="Gene3D" id="3.60.15.10">
    <property type="entry name" value="Ribonuclease Z/Hydroxyacylglutathione hydrolase-like"/>
    <property type="match status" value="1"/>
</dbReference>
<dbReference type="AlphaFoldDB" id="A0A0L0HPN8"/>
<evidence type="ECO:0000259" key="2">
    <source>
        <dbReference type="Pfam" id="PF00753"/>
    </source>
</evidence>
<dbReference type="InterPro" id="IPR050114">
    <property type="entry name" value="UPF0173_UPF0282_UlaG_hydrolase"/>
</dbReference>
<accession>A0A0L0HPN8</accession>
<organism evidence="3 4">
    <name type="scientific">Spizellomyces punctatus (strain DAOM BR117)</name>
    <dbReference type="NCBI Taxonomy" id="645134"/>
    <lineage>
        <taxon>Eukaryota</taxon>
        <taxon>Fungi</taxon>
        <taxon>Fungi incertae sedis</taxon>
        <taxon>Chytridiomycota</taxon>
        <taxon>Chytridiomycota incertae sedis</taxon>
        <taxon>Chytridiomycetes</taxon>
        <taxon>Spizellomycetales</taxon>
        <taxon>Spizellomycetaceae</taxon>
        <taxon>Spizellomyces</taxon>
    </lineage>
</organism>
<dbReference type="GeneID" id="27686001"/>
<feature type="chain" id="PRO_5012836592" description="Metallo-beta-lactamase domain-containing protein" evidence="1">
    <location>
        <begin position="16"/>
        <end position="356"/>
    </location>
</feature>
<sequence>MSTLLFGALLIGAFAIMVMLQGDPLSDYRRLFLTSSAGVRDEDTFFVTFFGVSSLLFTSGNSSILTDGYFSRPGKQKLFLSKIAPNPTVIKECLDRVDMAKKGLEAVVAMHSHFDHAMDSPEICRLTGAKLVGSSTTAFIGRGWNLSESQIQTITDDDEVVRFDNPDGSAWELLFVRTEHIELPSLLGFIAGNESPILTDPLVPPVRMGAYPVGDCYSLYITRIFKNGTKRTILVQGSAGYVPNLLSRPHLPKVDVVFLGVGGLGKKPVEYQEGYWREVVEATGAKLVIPVHWDDFTRPLTKPLQPPSRLLDRFDRTMTFLEEKANSTGVKIRLMDSWVKVALFDEVDSILSRKDM</sequence>
<evidence type="ECO:0000256" key="1">
    <source>
        <dbReference type="SAM" id="SignalP"/>
    </source>
</evidence>
<protein>
    <recommendedName>
        <fullName evidence="2">Metallo-beta-lactamase domain-containing protein</fullName>
    </recommendedName>
</protein>
<evidence type="ECO:0000313" key="3">
    <source>
        <dbReference type="EMBL" id="KND03371.1"/>
    </source>
</evidence>
<dbReference type="InParanoid" id="A0A0L0HPN8"/>
<gene>
    <name evidence="3" type="ORF">SPPG_02415</name>
</gene>
<evidence type="ECO:0000313" key="4">
    <source>
        <dbReference type="Proteomes" id="UP000053201"/>
    </source>
</evidence>
<keyword evidence="4" id="KW-1185">Reference proteome</keyword>
<reference evidence="3 4" key="1">
    <citation type="submission" date="2009-08" db="EMBL/GenBank/DDBJ databases">
        <title>The Genome Sequence of Spizellomyces punctatus strain DAOM BR117.</title>
        <authorList>
            <consortium name="The Broad Institute Genome Sequencing Platform"/>
            <person name="Russ C."/>
            <person name="Cuomo C."/>
            <person name="Shea T."/>
            <person name="Young S.K."/>
            <person name="Zeng Q."/>
            <person name="Koehrsen M."/>
            <person name="Haas B."/>
            <person name="Borodovsky M."/>
            <person name="Guigo R."/>
            <person name="Alvarado L."/>
            <person name="Berlin A."/>
            <person name="Bochicchio J."/>
            <person name="Borenstein D."/>
            <person name="Chapman S."/>
            <person name="Chen Z."/>
            <person name="Engels R."/>
            <person name="Freedman E."/>
            <person name="Gellesch M."/>
            <person name="Goldberg J."/>
            <person name="Griggs A."/>
            <person name="Gujja S."/>
            <person name="Heiman D."/>
            <person name="Hepburn T."/>
            <person name="Howarth C."/>
            <person name="Jen D."/>
            <person name="Larson L."/>
            <person name="Lewis B."/>
            <person name="Mehta T."/>
            <person name="Park D."/>
            <person name="Pearson M."/>
            <person name="Roberts A."/>
            <person name="Saif S."/>
            <person name="Shenoy N."/>
            <person name="Sisk P."/>
            <person name="Stolte C."/>
            <person name="Sykes S."/>
            <person name="Thomson T."/>
            <person name="Walk T."/>
            <person name="White J."/>
            <person name="Yandava C."/>
            <person name="Burger G."/>
            <person name="Gray M.W."/>
            <person name="Holland P.W.H."/>
            <person name="King N."/>
            <person name="Lang F.B.F."/>
            <person name="Roger A.J."/>
            <person name="Ruiz-Trillo I."/>
            <person name="Lander E."/>
            <person name="Nusbaum C."/>
        </authorList>
    </citation>
    <scope>NUCLEOTIDE SEQUENCE [LARGE SCALE GENOMIC DNA]</scope>
    <source>
        <strain evidence="3 4">DAOM BR117</strain>
    </source>
</reference>
<dbReference type="OMA" id="THFDHAM"/>